<evidence type="ECO:0000313" key="8">
    <source>
        <dbReference type="Proteomes" id="UP000095300"/>
    </source>
</evidence>
<evidence type="ECO:0000256" key="3">
    <source>
        <dbReference type="ARBA" id="ARBA00022692"/>
    </source>
</evidence>
<accession>A0A1I8NXI6</accession>
<sequence length="375" mass="44423">MVEQVSSFLHWHLKIFKALGFCFENIGSDNVNRKRWSFLWPCFLMIAFNVVVLMSLCNSEVVFFANDSFGFFNDVLKVVAADIAVTISYMESILKRSSCHKFWSIYCKLQEQKWEWTNWQEELRENCRFAIMFYTFIICEALVLLILAIAYPFQLFWSIYFPFIIVIHLRNMQVIFHVELIRLELLKLRDDLIRMADYSKFLAQGKGFRGLENFFHFKIVEKQRNYQMIYEMYEHFQNTFGFSICAVLLMIYVRILVDSYFGYYNVYHGSITFEIFVVTPAFMQIPMFLISSKCCMDVVKSITLNLHGIISQFNDQNIIISTQLQNFSLQILHQEIIINGIGISRMDGYMLTRVIGSITTYMIFFIQFMPKFSNV</sequence>
<dbReference type="Pfam" id="PF08395">
    <property type="entry name" value="7tm_7"/>
    <property type="match status" value="1"/>
</dbReference>
<keyword evidence="4 6" id="KW-1133">Transmembrane helix</keyword>
<feature type="transmembrane region" description="Helical" evidence="6">
    <location>
        <begin position="159"/>
        <end position="180"/>
    </location>
</feature>
<comment type="function">
    <text evidence="6">Gustatory receptor which mediates acceptance or avoidance behavior, depending on its substrates.</text>
</comment>
<dbReference type="EnsemblMetazoa" id="SCAU002931-RA">
    <property type="protein sequence ID" value="SCAU002931-PA"/>
    <property type="gene ID" value="SCAU002931"/>
</dbReference>
<dbReference type="STRING" id="35570.A0A1I8NXI6"/>
<dbReference type="GO" id="GO:0005886">
    <property type="term" value="C:plasma membrane"/>
    <property type="evidence" value="ECO:0007669"/>
    <property type="project" value="UniProtKB-SubCell"/>
</dbReference>
<feature type="transmembrane region" description="Helical" evidence="6">
    <location>
        <begin position="38"/>
        <end position="56"/>
    </location>
</feature>
<feature type="transmembrane region" description="Helical" evidence="6">
    <location>
        <begin position="350"/>
        <end position="369"/>
    </location>
</feature>
<keyword evidence="6" id="KW-0675">Receptor</keyword>
<dbReference type="Proteomes" id="UP000095300">
    <property type="component" value="Unassembled WGS sequence"/>
</dbReference>
<evidence type="ECO:0000256" key="4">
    <source>
        <dbReference type="ARBA" id="ARBA00022989"/>
    </source>
</evidence>
<evidence type="ECO:0000256" key="6">
    <source>
        <dbReference type="RuleBase" id="RU363108"/>
    </source>
</evidence>
<evidence type="ECO:0000256" key="5">
    <source>
        <dbReference type="ARBA" id="ARBA00023136"/>
    </source>
</evidence>
<evidence type="ECO:0000256" key="2">
    <source>
        <dbReference type="ARBA" id="ARBA00022475"/>
    </source>
</evidence>
<feature type="transmembrane region" description="Helical" evidence="6">
    <location>
        <begin position="131"/>
        <end position="153"/>
    </location>
</feature>
<comment type="caution">
    <text evidence="6">Lacks conserved residue(s) required for the propagation of feature annotation.</text>
</comment>
<dbReference type="InterPro" id="IPR013604">
    <property type="entry name" value="7TM_chemorcpt"/>
</dbReference>
<dbReference type="AlphaFoldDB" id="A0A1I8NXI6"/>
<keyword evidence="6" id="KW-0807">Transducer</keyword>
<organism evidence="7 8">
    <name type="scientific">Stomoxys calcitrans</name>
    <name type="common">Stable fly</name>
    <name type="synonym">Conops calcitrans</name>
    <dbReference type="NCBI Taxonomy" id="35570"/>
    <lineage>
        <taxon>Eukaryota</taxon>
        <taxon>Metazoa</taxon>
        <taxon>Ecdysozoa</taxon>
        <taxon>Arthropoda</taxon>
        <taxon>Hexapoda</taxon>
        <taxon>Insecta</taxon>
        <taxon>Pterygota</taxon>
        <taxon>Neoptera</taxon>
        <taxon>Endopterygota</taxon>
        <taxon>Diptera</taxon>
        <taxon>Brachycera</taxon>
        <taxon>Muscomorpha</taxon>
        <taxon>Muscoidea</taxon>
        <taxon>Muscidae</taxon>
        <taxon>Stomoxys</taxon>
    </lineage>
</organism>
<comment type="subcellular location">
    <subcellularLocation>
        <location evidence="1 6">Cell membrane</location>
        <topology evidence="1 6">Multi-pass membrane protein</topology>
    </subcellularLocation>
</comment>
<dbReference type="VEuPathDB" id="VectorBase:SCAU002931"/>
<proteinExistence type="inferred from homology"/>
<dbReference type="GO" id="GO:0007165">
    <property type="term" value="P:signal transduction"/>
    <property type="evidence" value="ECO:0007669"/>
    <property type="project" value="UniProtKB-KW"/>
</dbReference>
<comment type="similarity">
    <text evidence="6">Belongs to the insect chemoreceptor superfamily. Gustatory receptor (GR) family.</text>
</comment>
<reference evidence="7" key="1">
    <citation type="submission" date="2020-05" db="UniProtKB">
        <authorList>
            <consortium name="EnsemblMetazoa"/>
        </authorList>
    </citation>
    <scope>IDENTIFICATION</scope>
    <source>
        <strain evidence="7">USDA</strain>
    </source>
</reference>
<keyword evidence="8" id="KW-1185">Reference proteome</keyword>
<feature type="transmembrane region" description="Helical" evidence="6">
    <location>
        <begin position="238"/>
        <end position="257"/>
    </location>
</feature>
<dbReference type="GO" id="GO:0050909">
    <property type="term" value="P:sensory perception of taste"/>
    <property type="evidence" value="ECO:0007669"/>
    <property type="project" value="InterPro"/>
</dbReference>
<protein>
    <recommendedName>
        <fullName evidence="6">Gustatory receptor</fullName>
    </recommendedName>
</protein>
<keyword evidence="5 6" id="KW-0472">Membrane</keyword>
<keyword evidence="3 6" id="KW-0812">Transmembrane</keyword>
<name>A0A1I8NXI6_STOCA</name>
<keyword evidence="2 6" id="KW-1003">Cell membrane</keyword>
<evidence type="ECO:0000256" key="1">
    <source>
        <dbReference type="ARBA" id="ARBA00004651"/>
    </source>
</evidence>
<feature type="transmembrane region" description="Helical" evidence="6">
    <location>
        <begin position="269"/>
        <end position="290"/>
    </location>
</feature>
<evidence type="ECO:0000313" key="7">
    <source>
        <dbReference type="EnsemblMetazoa" id="SCAU002931-PA"/>
    </source>
</evidence>